<dbReference type="Pfam" id="PF00474">
    <property type="entry name" value="SSF"/>
    <property type="match status" value="1"/>
</dbReference>
<protein>
    <submittedName>
        <fullName evidence="13">SSS family transporter</fullName>
    </submittedName>
</protein>
<feature type="transmembrane region" description="Helical" evidence="11">
    <location>
        <begin position="475"/>
        <end position="492"/>
    </location>
</feature>
<evidence type="ECO:0000256" key="5">
    <source>
        <dbReference type="ARBA" id="ARBA00022692"/>
    </source>
</evidence>
<keyword evidence="9 11" id="KW-0472">Membrane</keyword>
<evidence type="ECO:0000256" key="3">
    <source>
        <dbReference type="ARBA" id="ARBA00022448"/>
    </source>
</evidence>
<feature type="transmembrane region" description="Helical" evidence="11">
    <location>
        <begin position="504"/>
        <end position="524"/>
    </location>
</feature>
<keyword evidence="7" id="KW-0915">Sodium</keyword>
<feature type="transmembrane region" description="Helical" evidence="11">
    <location>
        <begin position="777"/>
        <end position="798"/>
    </location>
</feature>
<evidence type="ECO:0000256" key="2">
    <source>
        <dbReference type="ARBA" id="ARBA00006434"/>
    </source>
</evidence>
<keyword evidence="14" id="KW-1185">Reference proteome</keyword>
<evidence type="ECO:0000256" key="7">
    <source>
        <dbReference type="ARBA" id="ARBA00023053"/>
    </source>
</evidence>
<sequence length="815" mass="87576">MSAGFGMIADPSRAARGPAAHAWLARLLLWLALLCCAAAAHADNLVTWKPAGAFPPLNHDAPLVGLAEIDGRLLAASERTLWLLEPGAREWRRLPDDAASGRILGLTRAGGATWLLRGDAAGARGVERLRIEGGQLRRQALPGWPQPLASARVGALAERLYVAGVDAGGAARLLALPLQAAATRWTPLPPWPGGGAPTALAAQNQALFVSVAAPGGDRLWRRDAEGLWQPRTPVPGRVLEGSVRALGQAHLLFLVAPPEAAPGAARLASYHTITDAWATPPVAEAAPARLAAGWGDGLLWAVPDAGGRSVFAAAAPEGGKYLLKWLDWTVIALYLVAMSGIGAWFYLREKRGSTSDFFVGGRSIPFWAAGVSLYATNTSSISFIAIPAKSFESNWQYLTNNLIAVLGLMFVAVWIVPLLRRLDLMSVFSYLETRFHPLIRMLASALCIAMQIGARMSVILFLPALAIATITGLDVVWSILIMGVFTILYTTLGGMKAVIWTDFVQVFVMFGGAIFAIGFIVWNIHGGVPEFLAVAMAEDKMKLFDFSFDLTKATVWGFLFLVLFDVILTFPKDQVLMQRVLSTRSDKEAGRSVWTFAAIMIPGGFFFYMIGTALYVYYKDNPERMNPLLPIDATFPLFIAAELPMGVTGLIIAGIFAAAMSTLSSIINSVSTLASVDFYEKLAKHPTPKKSVLFAEIVGVLVGLTGIGIALLLSRYDIHSLFDVSIELAGLLGGGFAGAYTLGMFTRRANTPGVAIGIFGSIVLTLALWSQDLVHPYFYLGISIMACIVIGYLASLLFPAPTRSLKGLTIYRDRE</sequence>
<keyword evidence="6 11" id="KW-1133">Transmembrane helix</keyword>
<keyword evidence="8" id="KW-0406">Ion transport</keyword>
<dbReference type="Proteomes" id="UP000269708">
    <property type="component" value="Unassembled WGS sequence"/>
</dbReference>
<evidence type="ECO:0000256" key="8">
    <source>
        <dbReference type="ARBA" id="ARBA00023065"/>
    </source>
</evidence>
<keyword evidence="12" id="KW-0732">Signal</keyword>
<feature type="transmembrane region" description="Helical" evidence="11">
    <location>
        <begin position="691"/>
        <end position="712"/>
    </location>
</feature>
<reference evidence="13 14" key="1">
    <citation type="submission" date="2018-11" db="EMBL/GenBank/DDBJ databases">
        <title>Genomic Encyclopedia of Type Strains, Phase IV (KMG-IV): sequencing the most valuable type-strain genomes for metagenomic binning, comparative biology and taxonomic classification.</title>
        <authorList>
            <person name="Goeker M."/>
        </authorList>
    </citation>
    <scope>NUCLEOTIDE SEQUENCE [LARGE SCALE GENOMIC DNA]</scope>
    <source>
        <strain evidence="13 14">DSM 25623</strain>
    </source>
</reference>
<evidence type="ECO:0000313" key="13">
    <source>
        <dbReference type="EMBL" id="RPE77039.1"/>
    </source>
</evidence>
<feature type="transmembrane region" description="Helical" evidence="11">
    <location>
        <begin position="398"/>
        <end position="420"/>
    </location>
</feature>
<evidence type="ECO:0000313" key="14">
    <source>
        <dbReference type="Proteomes" id="UP000269708"/>
    </source>
</evidence>
<dbReference type="GO" id="GO:0005886">
    <property type="term" value="C:plasma membrane"/>
    <property type="evidence" value="ECO:0007669"/>
    <property type="project" value="UniProtKB-SubCell"/>
</dbReference>
<evidence type="ECO:0000256" key="4">
    <source>
        <dbReference type="ARBA" id="ARBA00022475"/>
    </source>
</evidence>
<feature type="transmembrane region" description="Helical" evidence="11">
    <location>
        <begin position="325"/>
        <end position="346"/>
    </location>
</feature>
<evidence type="ECO:0000256" key="1">
    <source>
        <dbReference type="ARBA" id="ARBA00004651"/>
    </source>
</evidence>
<feature type="transmembrane region" description="Helical" evidence="11">
    <location>
        <begin position="754"/>
        <end position="771"/>
    </location>
</feature>
<dbReference type="Gene3D" id="1.20.1730.10">
    <property type="entry name" value="Sodium/glucose cotransporter"/>
    <property type="match status" value="1"/>
</dbReference>
<feature type="signal peptide" evidence="12">
    <location>
        <begin position="1"/>
        <end position="42"/>
    </location>
</feature>
<dbReference type="RefSeq" id="WP_242003072.1">
    <property type="nucleotide sequence ID" value="NZ_RKQN01000003.1"/>
</dbReference>
<dbReference type="GO" id="GO:0015293">
    <property type="term" value="F:symporter activity"/>
    <property type="evidence" value="ECO:0007669"/>
    <property type="project" value="TreeGrafter"/>
</dbReference>
<keyword evidence="3" id="KW-0813">Transport</keyword>
<evidence type="ECO:0000256" key="10">
    <source>
        <dbReference type="ARBA" id="ARBA00023201"/>
    </source>
</evidence>
<evidence type="ECO:0000256" key="6">
    <source>
        <dbReference type="ARBA" id="ARBA00022989"/>
    </source>
</evidence>
<dbReference type="NCBIfam" id="TIGR00813">
    <property type="entry name" value="sss"/>
    <property type="match status" value="1"/>
</dbReference>
<name>A0A3N4VBP4_9GAMM</name>
<feature type="transmembrane region" description="Helical" evidence="11">
    <location>
        <begin position="724"/>
        <end position="742"/>
    </location>
</feature>
<keyword evidence="4" id="KW-1003">Cell membrane</keyword>
<proteinExistence type="inferred from homology"/>
<feature type="transmembrane region" description="Helical" evidence="11">
    <location>
        <begin position="553"/>
        <end position="571"/>
    </location>
</feature>
<evidence type="ECO:0000256" key="9">
    <source>
        <dbReference type="ARBA" id="ARBA00023136"/>
    </source>
</evidence>
<feature type="transmembrane region" description="Helical" evidence="11">
    <location>
        <begin position="441"/>
        <end position="469"/>
    </location>
</feature>
<gene>
    <name evidence="13" type="ORF">EDC50_2292</name>
</gene>
<accession>A0A3N4VBP4</accession>
<feature type="chain" id="PRO_5018010834" evidence="12">
    <location>
        <begin position="43"/>
        <end position="815"/>
    </location>
</feature>
<dbReference type="EMBL" id="RKQN01000003">
    <property type="protein sequence ID" value="RPE77039.1"/>
    <property type="molecule type" value="Genomic_DNA"/>
</dbReference>
<feature type="transmembrane region" description="Helical" evidence="11">
    <location>
        <begin position="366"/>
        <end position="386"/>
    </location>
</feature>
<dbReference type="PANTHER" id="PTHR42985">
    <property type="entry name" value="SODIUM-COUPLED MONOCARBOXYLATE TRANSPORTER"/>
    <property type="match status" value="1"/>
</dbReference>
<dbReference type="InterPro" id="IPR001734">
    <property type="entry name" value="Na/solute_symporter"/>
</dbReference>
<feature type="transmembrane region" description="Helical" evidence="11">
    <location>
        <begin position="592"/>
        <end position="617"/>
    </location>
</feature>
<organism evidence="13 14">
    <name type="scientific">Vulcaniibacterium tengchongense</name>
    <dbReference type="NCBI Taxonomy" id="1273429"/>
    <lineage>
        <taxon>Bacteria</taxon>
        <taxon>Pseudomonadati</taxon>
        <taxon>Pseudomonadota</taxon>
        <taxon>Gammaproteobacteria</taxon>
        <taxon>Lysobacterales</taxon>
        <taxon>Lysobacteraceae</taxon>
        <taxon>Vulcaniibacterium</taxon>
    </lineage>
</organism>
<dbReference type="InterPro" id="IPR038377">
    <property type="entry name" value="Na/Glc_symporter_sf"/>
</dbReference>
<comment type="caution">
    <text evidence="13">The sequence shown here is derived from an EMBL/GenBank/DDBJ whole genome shotgun (WGS) entry which is preliminary data.</text>
</comment>
<evidence type="ECO:0000256" key="11">
    <source>
        <dbReference type="SAM" id="Phobius"/>
    </source>
</evidence>
<comment type="similarity">
    <text evidence="2">Belongs to the sodium:solute symporter (SSF) (TC 2.A.21) family.</text>
</comment>
<dbReference type="PANTHER" id="PTHR42985:SF40">
    <property type="entry name" value="LD47995P-RELATED"/>
    <property type="match status" value="1"/>
</dbReference>
<dbReference type="GO" id="GO:0006814">
    <property type="term" value="P:sodium ion transport"/>
    <property type="evidence" value="ECO:0007669"/>
    <property type="project" value="UniProtKB-KW"/>
</dbReference>
<evidence type="ECO:0000256" key="12">
    <source>
        <dbReference type="SAM" id="SignalP"/>
    </source>
</evidence>
<dbReference type="CDD" id="cd11495">
    <property type="entry name" value="SLC5sbd_NIS-like_u3"/>
    <property type="match status" value="1"/>
</dbReference>
<dbReference type="AlphaFoldDB" id="A0A3N4VBP4"/>
<keyword evidence="5 11" id="KW-0812">Transmembrane</keyword>
<comment type="subcellular location">
    <subcellularLocation>
        <location evidence="1">Cell membrane</location>
        <topology evidence="1">Multi-pass membrane protein</topology>
    </subcellularLocation>
</comment>
<dbReference type="PROSITE" id="PS50283">
    <property type="entry name" value="NA_SOLUT_SYMP_3"/>
    <property type="match status" value="1"/>
</dbReference>
<dbReference type="InterPro" id="IPR051163">
    <property type="entry name" value="Sodium:Solute_Symporter_SSF"/>
</dbReference>
<feature type="transmembrane region" description="Helical" evidence="11">
    <location>
        <begin position="637"/>
        <end position="659"/>
    </location>
</feature>
<keyword evidence="10" id="KW-0739">Sodium transport</keyword>